<dbReference type="Pfam" id="PF05901">
    <property type="entry name" value="Excalibur"/>
    <property type="match status" value="1"/>
</dbReference>
<keyword evidence="5" id="KW-1133">Transmembrane helix</keyword>
<evidence type="ECO:0000256" key="1">
    <source>
        <dbReference type="ARBA" id="ARBA00022722"/>
    </source>
</evidence>
<keyword evidence="5" id="KW-0812">Transmembrane</keyword>
<feature type="compositionally biased region" description="Basic and acidic residues" evidence="4">
    <location>
        <begin position="279"/>
        <end position="289"/>
    </location>
</feature>
<dbReference type="Gene3D" id="2.40.50.90">
    <property type="match status" value="1"/>
</dbReference>
<dbReference type="InterPro" id="IPR016071">
    <property type="entry name" value="Staphylococal_nuclease_OB-fold"/>
</dbReference>
<evidence type="ECO:0000256" key="3">
    <source>
        <dbReference type="ARBA" id="ARBA00022801"/>
    </source>
</evidence>
<evidence type="ECO:0000313" key="8">
    <source>
        <dbReference type="Proteomes" id="UP001500920"/>
    </source>
</evidence>
<gene>
    <name evidence="7" type="ORF">GCM10022378_00940</name>
</gene>
<dbReference type="EMBL" id="BAABCK010000002">
    <property type="protein sequence ID" value="GAA3713944.1"/>
    <property type="molecule type" value="Genomic_DNA"/>
</dbReference>
<dbReference type="InterPro" id="IPR035437">
    <property type="entry name" value="SNase_OB-fold_sf"/>
</dbReference>
<sequence length="334" mass="36773">MDFVFLILSFIAALISLVMFIKGVSLYISDKGYKKSWQTALMLITVAGVLAILTALMDSSSTLGTGLLITALYAVSTAIAFGVVYAVKKARGESSKGYLRYAAIALFCAIAMLAVSIFVVDDTESPEREVPGASGSDGERTVVTVASFIDGDTTRFNFEGNDVSFRYLLIDTPETNHPRIGEQPYGKEASARTKEILSEADTIEVEFDVGPKQDHYERYLAYIYADGKMVNEILVREGLAQVRYINPPNTTHLDRLEKAQEKAKEETLGIWSLDQPFDSEAHQKEENRGNGDSGTEAQFKNCTELRQVHPDGVKEGHPAYSLKMDGDRDGYACD</sequence>
<proteinExistence type="predicted"/>
<evidence type="ECO:0000256" key="4">
    <source>
        <dbReference type="SAM" id="MobiDB-lite"/>
    </source>
</evidence>
<feature type="transmembrane region" description="Helical" evidence="5">
    <location>
        <begin position="6"/>
        <end position="28"/>
    </location>
</feature>
<feature type="transmembrane region" description="Helical" evidence="5">
    <location>
        <begin position="63"/>
        <end position="87"/>
    </location>
</feature>
<dbReference type="SUPFAM" id="SSF50199">
    <property type="entry name" value="Staphylococcal nuclease"/>
    <property type="match status" value="1"/>
</dbReference>
<dbReference type="Pfam" id="PF00565">
    <property type="entry name" value="SNase"/>
    <property type="match status" value="1"/>
</dbReference>
<keyword evidence="8" id="KW-1185">Reference proteome</keyword>
<dbReference type="CDD" id="cd00175">
    <property type="entry name" value="SNc"/>
    <property type="match status" value="1"/>
</dbReference>
<name>A0ABP7E6A7_9STAP</name>
<feature type="transmembrane region" description="Helical" evidence="5">
    <location>
        <begin position="99"/>
        <end position="120"/>
    </location>
</feature>
<organism evidence="7 8">
    <name type="scientific">Salinicoccus jeotgali</name>
    <dbReference type="NCBI Taxonomy" id="381634"/>
    <lineage>
        <taxon>Bacteria</taxon>
        <taxon>Bacillati</taxon>
        <taxon>Bacillota</taxon>
        <taxon>Bacilli</taxon>
        <taxon>Bacillales</taxon>
        <taxon>Staphylococcaceae</taxon>
        <taxon>Salinicoccus</taxon>
    </lineage>
</organism>
<evidence type="ECO:0000256" key="5">
    <source>
        <dbReference type="SAM" id="Phobius"/>
    </source>
</evidence>
<comment type="caution">
    <text evidence="7">The sequence shown here is derived from an EMBL/GenBank/DDBJ whole genome shotgun (WGS) entry which is preliminary data.</text>
</comment>
<evidence type="ECO:0000256" key="2">
    <source>
        <dbReference type="ARBA" id="ARBA00022759"/>
    </source>
</evidence>
<dbReference type="PANTHER" id="PTHR12302:SF3">
    <property type="entry name" value="SERINE_THREONINE-PROTEIN KINASE 31"/>
    <property type="match status" value="1"/>
</dbReference>
<protein>
    <recommendedName>
        <fullName evidence="6">TNase-like domain-containing protein</fullName>
    </recommendedName>
</protein>
<keyword evidence="5" id="KW-0472">Membrane</keyword>
<evidence type="ECO:0000259" key="6">
    <source>
        <dbReference type="PROSITE" id="PS50830"/>
    </source>
</evidence>
<feature type="transmembrane region" description="Helical" evidence="5">
    <location>
        <begin position="40"/>
        <end position="57"/>
    </location>
</feature>
<dbReference type="Proteomes" id="UP001500920">
    <property type="component" value="Unassembled WGS sequence"/>
</dbReference>
<evidence type="ECO:0000313" key="7">
    <source>
        <dbReference type="EMBL" id="GAA3713944.1"/>
    </source>
</evidence>
<feature type="compositionally biased region" description="Basic and acidic residues" evidence="4">
    <location>
        <begin position="306"/>
        <end position="317"/>
    </location>
</feature>
<dbReference type="SMART" id="SM00894">
    <property type="entry name" value="Excalibur"/>
    <property type="match status" value="1"/>
</dbReference>
<feature type="region of interest" description="Disordered" evidence="4">
    <location>
        <begin position="272"/>
        <end position="334"/>
    </location>
</feature>
<keyword evidence="3" id="KW-0378">Hydrolase</keyword>
<accession>A0ABP7E6A7</accession>
<feature type="domain" description="TNase-like" evidence="6">
    <location>
        <begin position="139"/>
        <end position="273"/>
    </location>
</feature>
<dbReference type="PROSITE" id="PS50830">
    <property type="entry name" value="TNASE_3"/>
    <property type="match status" value="1"/>
</dbReference>
<dbReference type="SMART" id="SM00318">
    <property type="entry name" value="SNc"/>
    <property type="match status" value="1"/>
</dbReference>
<dbReference type="RefSeq" id="WP_344700655.1">
    <property type="nucleotide sequence ID" value="NZ_BAABCK010000002.1"/>
</dbReference>
<dbReference type="PANTHER" id="PTHR12302">
    <property type="entry name" value="EBNA2 BINDING PROTEIN P100"/>
    <property type="match status" value="1"/>
</dbReference>
<reference evidence="8" key="1">
    <citation type="journal article" date="2019" name="Int. J. Syst. Evol. Microbiol.">
        <title>The Global Catalogue of Microorganisms (GCM) 10K type strain sequencing project: providing services to taxonomists for standard genome sequencing and annotation.</title>
        <authorList>
            <consortium name="The Broad Institute Genomics Platform"/>
            <consortium name="The Broad Institute Genome Sequencing Center for Infectious Disease"/>
            <person name="Wu L."/>
            <person name="Ma J."/>
        </authorList>
    </citation>
    <scope>NUCLEOTIDE SEQUENCE [LARGE SCALE GENOMIC DNA]</scope>
    <source>
        <strain evidence="8">JCM 16981</strain>
    </source>
</reference>
<keyword evidence="2" id="KW-0255">Endonuclease</keyword>
<dbReference type="InterPro" id="IPR008613">
    <property type="entry name" value="Excalibur_Ca-bd_domain"/>
</dbReference>
<feature type="compositionally biased region" description="Basic and acidic residues" evidence="4">
    <location>
        <begin position="324"/>
        <end position="334"/>
    </location>
</feature>
<keyword evidence="1" id="KW-0540">Nuclease</keyword>